<reference evidence="4 5" key="1">
    <citation type="submission" date="2022-06" db="EMBL/GenBank/DDBJ databases">
        <title>Draft genome sequence of type strain Streptomyces rubrisoli DSM 42083.</title>
        <authorList>
            <person name="Duangmal K."/>
            <person name="Klaysubun C."/>
        </authorList>
    </citation>
    <scope>NUCLEOTIDE SEQUENCE [LARGE SCALE GENOMIC DNA]</scope>
    <source>
        <strain evidence="4 5">DSM 42083</strain>
    </source>
</reference>
<dbReference type="SMART" id="SM00829">
    <property type="entry name" value="PKS_ER"/>
    <property type="match status" value="1"/>
</dbReference>
<dbReference type="InterPro" id="IPR036291">
    <property type="entry name" value="NAD(P)-bd_dom_sf"/>
</dbReference>
<dbReference type="InterPro" id="IPR020843">
    <property type="entry name" value="ER"/>
</dbReference>
<comment type="caution">
    <text evidence="4">The sequence shown here is derived from an EMBL/GenBank/DDBJ whole genome shotgun (WGS) entry which is preliminary data.</text>
</comment>
<dbReference type="Pfam" id="PF08240">
    <property type="entry name" value="ADH_N"/>
    <property type="match status" value="1"/>
</dbReference>
<dbReference type="PANTHER" id="PTHR48106">
    <property type="entry name" value="QUINONE OXIDOREDUCTASE PIG3-RELATED"/>
    <property type="match status" value="1"/>
</dbReference>
<protein>
    <submittedName>
        <fullName evidence="4">Zinc-binding dehydrogenase</fullName>
    </submittedName>
</protein>
<name>A0ABT1PGM5_9ACTN</name>
<dbReference type="SUPFAM" id="SSF50129">
    <property type="entry name" value="GroES-like"/>
    <property type="match status" value="1"/>
</dbReference>
<organism evidence="4 5">
    <name type="scientific">Streptantibioticus rubrisoli</name>
    <dbReference type="NCBI Taxonomy" id="1387313"/>
    <lineage>
        <taxon>Bacteria</taxon>
        <taxon>Bacillati</taxon>
        <taxon>Actinomycetota</taxon>
        <taxon>Actinomycetes</taxon>
        <taxon>Kitasatosporales</taxon>
        <taxon>Streptomycetaceae</taxon>
        <taxon>Streptantibioticus</taxon>
    </lineage>
</organism>
<dbReference type="Pfam" id="PF00107">
    <property type="entry name" value="ADH_zinc_N"/>
    <property type="match status" value="1"/>
</dbReference>
<dbReference type="InterPro" id="IPR013154">
    <property type="entry name" value="ADH-like_N"/>
</dbReference>
<dbReference type="CDD" id="cd08270">
    <property type="entry name" value="MDR4"/>
    <property type="match status" value="1"/>
</dbReference>
<keyword evidence="1" id="KW-0521">NADP</keyword>
<evidence type="ECO:0000259" key="3">
    <source>
        <dbReference type="SMART" id="SM00829"/>
    </source>
</evidence>
<proteinExistence type="predicted"/>
<dbReference type="InterPro" id="IPR013149">
    <property type="entry name" value="ADH-like_C"/>
</dbReference>
<dbReference type="EMBL" id="JANFNH010000028">
    <property type="protein sequence ID" value="MCQ4044514.1"/>
    <property type="molecule type" value="Genomic_DNA"/>
</dbReference>
<evidence type="ECO:0000256" key="1">
    <source>
        <dbReference type="ARBA" id="ARBA00022857"/>
    </source>
</evidence>
<dbReference type="RefSeq" id="WP_255930399.1">
    <property type="nucleotide sequence ID" value="NZ_JANFNH010000028.1"/>
</dbReference>
<keyword evidence="5" id="KW-1185">Reference proteome</keyword>
<dbReference type="InterPro" id="IPR002347">
    <property type="entry name" value="SDR_fam"/>
</dbReference>
<sequence>MKALVTTEDSGFGLRMADVPEPEPRPGQALVEVRAVAVNRGELSMMAMLPPGSQLGWDIAGTVLRPAADGSGPAAGTRVTGLADGAGWSELAAADTARLTPVPDDLDWTAATAIPVVGLTALYALRHAGLLLGRTVLVTGAGGGVGRMAVQLAAASGARVVAWVGSAERAKGLRELGAAAVSTYDAEETGPVDVLVDSVGGQVLNRAYRLVVPGGKVIVYGNTTRSELNLPVDWGHARPGVQLRYVHLFHELPAHPVTRDLGFLVQRVADGLLDPQVATVAPWTDAEPALRALAQRQVNGKVVLTI</sequence>
<evidence type="ECO:0000313" key="4">
    <source>
        <dbReference type="EMBL" id="MCQ4044514.1"/>
    </source>
</evidence>
<dbReference type="Proteomes" id="UP001206206">
    <property type="component" value="Unassembled WGS sequence"/>
</dbReference>
<keyword evidence="2" id="KW-0560">Oxidoreductase</keyword>
<dbReference type="Gene3D" id="3.90.180.10">
    <property type="entry name" value="Medium-chain alcohol dehydrogenases, catalytic domain"/>
    <property type="match status" value="1"/>
</dbReference>
<dbReference type="PRINTS" id="PR00081">
    <property type="entry name" value="GDHRDH"/>
</dbReference>
<evidence type="ECO:0000256" key="2">
    <source>
        <dbReference type="ARBA" id="ARBA00023002"/>
    </source>
</evidence>
<dbReference type="SUPFAM" id="SSF51735">
    <property type="entry name" value="NAD(P)-binding Rossmann-fold domains"/>
    <property type="match status" value="1"/>
</dbReference>
<gene>
    <name evidence="4" type="ORF">NON19_21395</name>
</gene>
<feature type="domain" description="Enoyl reductase (ER)" evidence="3">
    <location>
        <begin position="11"/>
        <end position="304"/>
    </location>
</feature>
<evidence type="ECO:0000313" key="5">
    <source>
        <dbReference type="Proteomes" id="UP001206206"/>
    </source>
</evidence>
<dbReference type="InterPro" id="IPR011032">
    <property type="entry name" value="GroES-like_sf"/>
</dbReference>
<accession>A0ABT1PGM5</accession>